<name>A0A2T2NCA0_CORCC</name>
<dbReference type="EMBL" id="KZ678140">
    <property type="protein sequence ID" value="PSN63009.1"/>
    <property type="molecule type" value="Genomic_DNA"/>
</dbReference>
<dbReference type="OrthoDB" id="3799754at2759"/>
<dbReference type="AlphaFoldDB" id="A0A2T2NCA0"/>
<protein>
    <submittedName>
        <fullName evidence="1">Uncharacterized protein</fullName>
    </submittedName>
</protein>
<evidence type="ECO:0000313" key="2">
    <source>
        <dbReference type="Proteomes" id="UP000240883"/>
    </source>
</evidence>
<proteinExistence type="predicted"/>
<organism evidence="1 2">
    <name type="scientific">Corynespora cassiicola Philippines</name>
    <dbReference type="NCBI Taxonomy" id="1448308"/>
    <lineage>
        <taxon>Eukaryota</taxon>
        <taxon>Fungi</taxon>
        <taxon>Dikarya</taxon>
        <taxon>Ascomycota</taxon>
        <taxon>Pezizomycotina</taxon>
        <taxon>Dothideomycetes</taxon>
        <taxon>Pleosporomycetidae</taxon>
        <taxon>Pleosporales</taxon>
        <taxon>Corynesporascaceae</taxon>
        <taxon>Corynespora</taxon>
    </lineage>
</organism>
<dbReference type="Proteomes" id="UP000240883">
    <property type="component" value="Unassembled WGS sequence"/>
</dbReference>
<evidence type="ECO:0000313" key="1">
    <source>
        <dbReference type="EMBL" id="PSN63009.1"/>
    </source>
</evidence>
<keyword evidence="2" id="KW-1185">Reference proteome</keyword>
<sequence length="569" mass="66097">MYSQQSPFFQRLPREIRDMIYLEYFFEQDGYICQPSSGKLTNSDGSPIQFDFMYTCRATAEEMKGLALQANIVTFRPSSTAVGENTDDNHGPMTISERFRHLLNYVALLKIETLYHAADCITEESMEQIEKAFPEAAIKLDRALHDVYHKRDSPEHHTFEAEYLGTSVHLDDRSSLRNAINFAFDLVSSHSRFESLASRILDSNTLRGPLRHLTDWDSFYEVLKWRPEAWDIPDELDISRIEGLVIWDIQFIYSEIPEHIENPYRFRYYFSAASIAIDFLKRYTSHRQNMRIIRIQEDKKFISHPWSHINGLVPFYAENSRLQIIWHVSLLHAILPCGVNTLAFLAEIESLSHAEDYMRNSHFLENVLVPLISWVEAAVSVPIPSNSFTLVLDNGSKDDTIWPVWNAIKHALMLYEILFKCAQLKNIDEALLTRKLSVQWPLTGLMPILSDEDDYTSGINFRMDYGAKEYTPSWLLANFVHVVKHMILRKSTRIKFSAATPLEPVWDIEGLMENIHAMSLREMREAWSHKISEQTTFPAEWVTDMCRAYLFNDHCLNRMLSARSSDVLT</sequence>
<reference evidence="1 2" key="1">
    <citation type="journal article" date="2018" name="Front. Microbiol.">
        <title>Genome-Wide Analysis of Corynespora cassiicola Leaf Fall Disease Putative Effectors.</title>
        <authorList>
            <person name="Lopez D."/>
            <person name="Ribeiro S."/>
            <person name="Label P."/>
            <person name="Fumanal B."/>
            <person name="Venisse J.S."/>
            <person name="Kohler A."/>
            <person name="de Oliveira R.R."/>
            <person name="Labutti K."/>
            <person name="Lipzen A."/>
            <person name="Lail K."/>
            <person name="Bauer D."/>
            <person name="Ohm R.A."/>
            <person name="Barry K.W."/>
            <person name="Spatafora J."/>
            <person name="Grigoriev I.V."/>
            <person name="Martin F.M."/>
            <person name="Pujade-Renaud V."/>
        </authorList>
    </citation>
    <scope>NUCLEOTIDE SEQUENCE [LARGE SCALE GENOMIC DNA]</scope>
    <source>
        <strain evidence="1 2">Philippines</strain>
    </source>
</reference>
<gene>
    <name evidence="1" type="ORF">BS50DRAFT_576838</name>
</gene>
<accession>A0A2T2NCA0</accession>